<gene>
    <name evidence="1" type="ordered locus">Plabr_0596</name>
</gene>
<protein>
    <recommendedName>
        <fullName evidence="3">TIGR03067 domain-containing protein</fullName>
    </recommendedName>
</protein>
<dbReference type="AlphaFoldDB" id="F0SF68"/>
<dbReference type="HOGENOM" id="CLU_1785610_0_0_0"/>
<dbReference type="KEGG" id="pbs:Plabr_0596"/>
<accession>F0SF68</accession>
<dbReference type="NCBIfam" id="TIGR03067">
    <property type="entry name" value="Planc_TIGR03067"/>
    <property type="match status" value="1"/>
</dbReference>
<organism evidence="1 2">
    <name type="scientific">Rubinisphaera brasiliensis (strain ATCC 49424 / DSM 5305 / JCM 21570 / IAM 15109 / NBRC 103401 / IFAM 1448)</name>
    <name type="common">Planctomyces brasiliensis</name>
    <dbReference type="NCBI Taxonomy" id="756272"/>
    <lineage>
        <taxon>Bacteria</taxon>
        <taxon>Pseudomonadati</taxon>
        <taxon>Planctomycetota</taxon>
        <taxon>Planctomycetia</taxon>
        <taxon>Planctomycetales</taxon>
        <taxon>Planctomycetaceae</taxon>
        <taxon>Rubinisphaera</taxon>
    </lineage>
</organism>
<keyword evidence="2" id="KW-1185">Reference proteome</keyword>
<evidence type="ECO:0008006" key="3">
    <source>
        <dbReference type="Google" id="ProtNLM"/>
    </source>
</evidence>
<sequence>MKPILAALPIFAAVIVSALSLGVNAEDSKSKERKPMAVKQAVETFVGTWEIVDVQPAGATKEALQLVFRKDGTYAALDADNKELWGGTFDLDPTTTPKVWDHRSYEAEKNGGDALGIYELDGDQLKVCCVVGSWNKKQWTGKPRPTAFELPAADVVLKLQRI</sequence>
<reference evidence="2" key="1">
    <citation type="submission" date="2011-02" db="EMBL/GenBank/DDBJ databases">
        <title>The complete genome of Planctomyces brasiliensis DSM 5305.</title>
        <authorList>
            <person name="Lucas S."/>
            <person name="Copeland A."/>
            <person name="Lapidus A."/>
            <person name="Bruce D."/>
            <person name="Goodwin L."/>
            <person name="Pitluck S."/>
            <person name="Kyrpides N."/>
            <person name="Mavromatis K."/>
            <person name="Pagani I."/>
            <person name="Ivanova N."/>
            <person name="Ovchinnikova G."/>
            <person name="Lu M."/>
            <person name="Detter J.C."/>
            <person name="Han C."/>
            <person name="Land M."/>
            <person name="Hauser L."/>
            <person name="Markowitz V."/>
            <person name="Cheng J.-F."/>
            <person name="Hugenholtz P."/>
            <person name="Woyke T."/>
            <person name="Wu D."/>
            <person name="Tindall B."/>
            <person name="Pomrenke H.G."/>
            <person name="Brambilla E."/>
            <person name="Klenk H.-P."/>
            <person name="Eisen J.A."/>
        </authorList>
    </citation>
    <scope>NUCLEOTIDE SEQUENCE [LARGE SCALE GENOMIC DNA]</scope>
    <source>
        <strain evidence="2">ATCC 49424 / DSM 5305 / JCM 21570 / NBRC 103401 / IFAM 1448</strain>
    </source>
</reference>
<dbReference type="STRING" id="756272.Plabr_0596"/>
<evidence type="ECO:0000313" key="2">
    <source>
        <dbReference type="Proteomes" id="UP000006860"/>
    </source>
</evidence>
<evidence type="ECO:0000313" key="1">
    <source>
        <dbReference type="EMBL" id="ADY58223.1"/>
    </source>
</evidence>
<dbReference type="EMBL" id="CP002546">
    <property type="protein sequence ID" value="ADY58223.1"/>
    <property type="molecule type" value="Genomic_DNA"/>
</dbReference>
<dbReference type="Proteomes" id="UP000006860">
    <property type="component" value="Chromosome"/>
</dbReference>
<dbReference type="RefSeq" id="WP_013626966.1">
    <property type="nucleotide sequence ID" value="NC_015174.1"/>
</dbReference>
<dbReference type="OrthoDB" id="292826at2"/>
<dbReference type="InterPro" id="IPR017504">
    <property type="entry name" value="CHP03067_Planctomycetes"/>
</dbReference>
<name>F0SF68_RUBBR</name>
<dbReference type="eggNOG" id="ENOG5033XJR">
    <property type="taxonomic scope" value="Bacteria"/>
</dbReference>
<proteinExistence type="predicted"/>